<dbReference type="InterPro" id="IPR006139">
    <property type="entry name" value="D-isomer_2_OHA_DH_cat_dom"/>
</dbReference>
<name>A0A1H0Z6M3_9ACTN</name>
<gene>
    <name evidence="8" type="ORF">SAMN04489718_0876</name>
</gene>
<accession>A0A1H0Z6M3</accession>
<dbReference type="GO" id="GO:0008652">
    <property type="term" value="P:amino acid biosynthetic process"/>
    <property type="evidence" value="ECO:0007669"/>
    <property type="project" value="UniProtKB-KW"/>
</dbReference>
<evidence type="ECO:0000256" key="4">
    <source>
        <dbReference type="ARBA" id="ARBA00023027"/>
    </source>
</evidence>
<proteinExistence type="inferred from homology"/>
<comment type="similarity">
    <text evidence="1 5">Belongs to the D-isomer specific 2-hydroxyacid dehydrogenase family.</text>
</comment>
<organism evidence="8 9">
    <name type="scientific">Actinopolyspora saharensis</name>
    <dbReference type="NCBI Taxonomy" id="995062"/>
    <lineage>
        <taxon>Bacteria</taxon>
        <taxon>Bacillati</taxon>
        <taxon>Actinomycetota</taxon>
        <taxon>Actinomycetes</taxon>
        <taxon>Actinopolysporales</taxon>
        <taxon>Actinopolysporaceae</taxon>
        <taxon>Actinopolyspora</taxon>
    </lineage>
</organism>
<keyword evidence="4" id="KW-0520">NAD</keyword>
<dbReference type="InterPro" id="IPR029752">
    <property type="entry name" value="D-isomer_DH_CS1"/>
</dbReference>
<dbReference type="PROSITE" id="PS00065">
    <property type="entry name" value="D_2_HYDROXYACID_DH_1"/>
    <property type="match status" value="1"/>
</dbReference>
<evidence type="ECO:0000256" key="1">
    <source>
        <dbReference type="ARBA" id="ARBA00005854"/>
    </source>
</evidence>
<sequence length="321" mass="33471">MSSILITTPTFGRFSAEPGNVLAEAGDVIHPHDTHPMSPGELLERVPRADALIVGMDTIDTDVLDAGTRLRVIAKHGVGVDTIDVAAARQRGIRVVSAPGSNARAVAELAFGLMLAAARKLTTAHTAVLDARWPKPFGPELAGKTLGILGFGRIGRLLAGYAGAFGMRVLAHDPHLDAEEIAAHGAHPVGFTECLSEAEFVSLHLPGGSDERPLLDRAALESMQRGAVLVNTARGGLVDGNALAELLRRGQLGGAGLDAFALEPPSVQDPLLNAPNVVLSPHIGACSHEANHNMGMTVAADVVRVLSGREPDNEVPQPPAR</sequence>
<dbReference type="PROSITE" id="PS00671">
    <property type="entry name" value="D_2_HYDROXYACID_DH_3"/>
    <property type="match status" value="1"/>
</dbReference>
<dbReference type="Gene3D" id="3.40.50.720">
    <property type="entry name" value="NAD(P)-binding Rossmann-like Domain"/>
    <property type="match status" value="2"/>
</dbReference>
<dbReference type="EMBL" id="FNKO01000001">
    <property type="protein sequence ID" value="SDQ23119.1"/>
    <property type="molecule type" value="Genomic_DNA"/>
</dbReference>
<feature type="domain" description="D-isomer specific 2-hydroxyacid dehydrogenase catalytic" evidence="6">
    <location>
        <begin position="33"/>
        <end position="315"/>
    </location>
</feature>
<dbReference type="Proteomes" id="UP000199301">
    <property type="component" value="Unassembled WGS sequence"/>
</dbReference>
<evidence type="ECO:0000313" key="9">
    <source>
        <dbReference type="Proteomes" id="UP000199301"/>
    </source>
</evidence>
<dbReference type="OrthoDB" id="117809at2"/>
<evidence type="ECO:0000259" key="6">
    <source>
        <dbReference type="Pfam" id="PF00389"/>
    </source>
</evidence>
<evidence type="ECO:0000313" key="8">
    <source>
        <dbReference type="EMBL" id="SDQ23119.1"/>
    </source>
</evidence>
<dbReference type="PANTHER" id="PTHR42789">
    <property type="entry name" value="D-ISOMER SPECIFIC 2-HYDROXYACID DEHYDROGENASE FAMILY PROTEIN (AFU_ORTHOLOGUE AFUA_6G10090)"/>
    <property type="match status" value="1"/>
</dbReference>
<evidence type="ECO:0000256" key="2">
    <source>
        <dbReference type="ARBA" id="ARBA00022605"/>
    </source>
</evidence>
<dbReference type="AlphaFoldDB" id="A0A1H0Z6M3"/>
<dbReference type="InterPro" id="IPR036291">
    <property type="entry name" value="NAD(P)-bd_dom_sf"/>
</dbReference>
<dbReference type="Pfam" id="PF00389">
    <property type="entry name" value="2-Hacid_dh"/>
    <property type="match status" value="1"/>
</dbReference>
<dbReference type="GO" id="GO:0051287">
    <property type="term" value="F:NAD binding"/>
    <property type="evidence" value="ECO:0007669"/>
    <property type="project" value="InterPro"/>
</dbReference>
<dbReference type="SUPFAM" id="SSF52283">
    <property type="entry name" value="Formate/glycerate dehydrogenase catalytic domain-like"/>
    <property type="match status" value="1"/>
</dbReference>
<dbReference type="STRING" id="995062.SAMN04489718_0876"/>
<reference evidence="9" key="1">
    <citation type="submission" date="2016-10" db="EMBL/GenBank/DDBJ databases">
        <authorList>
            <person name="Varghese N."/>
            <person name="Submissions S."/>
        </authorList>
    </citation>
    <scope>NUCLEOTIDE SEQUENCE [LARGE SCALE GENOMIC DNA]</scope>
    <source>
        <strain evidence="9">DSM 45459</strain>
    </source>
</reference>
<dbReference type="InterPro" id="IPR050857">
    <property type="entry name" value="D-2-hydroxyacid_DH"/>
</dbReference>
<evidence type="ECO:0000256" key="3">
    <source>
        <dbReference type="ARBA" id="ARBA00023002"/>
    </source>
</evidence>
<dbReference type="PANTHER" id="PTHR42789:SF1">
    <property type="entry name" value="D-ISOMER SPECIFIC 2-HYDROXYACID DEHYDROGENASE FAMILY PROTEIN (AFU_ORTHOLOGUE AFUA_6G10090)"/>
    <property type="match status" value="1"/>
</dbReference>
<dbReference type="RefSeq" id="WP_092521220.1">
    <property type="nucleotide sequence ID" value="NZ_FNKO01000001.1"/>
</dbReference>
<dbReference type="SUPFAM" id="SSF51735">
    <property type="entry name" value="NAD(P)-binding Rossmann-fold domains"/>
    <property type="match status" value="1"/>
</dbReference>
<dbReference type="Pfam" id="PF02826">
    <property type="entry name" value="2-Hacid_dh_C"/>
    <property type="match status" value="1"/>
</dbReference>
<keyword evidence="9" id="KW-1185">Reference proteome</keyword>
<keyword evidence="2" id="KW-0028">Amino-acid biosynthesis</keyword>
<dbReference type="InterPro" id="IPR029753">
    <property type="entry name" value="D-isomer_DH_CS"/>
</dbReference>
<protein>
    <submittedName>
        <fullName evidence="8">D-3-phosphoglycerate dehydrogenase</fullName>
    </submittedName>
</protein>
<evidence type="ECO:0000256" key="5">
    <source>
        <dbReference type="RuleBase" id="RU003719"/>
    </source>
</evidence>
<feature type="domain" description="D-isomer specific 2-hydroxyacid dehydrogenase NAD-binding" evidence="7">
    <location>
        <begin position="111"/>
        <end position="284"/>
    </location>
</feature>
<dbReference type="GO" id="GO:0016616">
    <property type="term" value="F:oxidoreductase activity, acting on the CH-OH group of donors, NAD or NADP as acceptor"/>
    <property type="evidence" value="ECO:0007669"/>
    <property type="project" value="InterPro"/>
</dbReference>
<keyword evidence="3 5" id="KW-0560">Oxidoreductase</keyword>
<evidence type="ECO:0000259" key="7">
    <source>
        <dbReference type="Pfam" id="PF02826"/>
    </source>
</evidence>
<dbReference type="FunFam" id="3.40.50.720:FF:000203">
    <property type="entry name" value="D-3-phosphoglycerate dehydrogenase (SerA)"/>
    <property type="match status" value="1"/>
</dbReference>
<dbReference type="InterPro" id="IPR006140">
    <property type="entry name" value="D-isomer_DH_NAD-bd"/>
</dbReference>
<dbReference type="CDD" id="cd12172">
    <property type="entry name" value="PGDH_like_2"/>
    <property type="match status" value="1"/>
</dbReference>